<reference evidence="1" key="1">
    <citation type="submission" date="2021-02" db="EMBL/GenBank/DDBJ databases">
        <authorList>
            <person name="Nowell W R."/>
        </authorList>
    </citation>
    <scope>NUCLEOTIDE SEQUENCE</scope>
</reference>
<protein>
    <submittedName>
        <fullName evidence="1">Uncharacterized protein</fullName>
    </submittedName>
</protein>
<dbReference type="EMBL" id="CAJOAX010003516">
    <property type="protein sequence ID" value="CAF3858444.1"/>
    <property type="molecule type" value="Genomic_DNA"/>
</dbReference>
<dbReference type="Proteomes" id="UP000663823">
    <property type="component" value="Unassembled WGS sequence"/>
</dbReference>
<evidence type="ECO:0000313" key="1">
    <source>
        <dbReference type="EMBL" id="CAF3858444.1"/>
    </source>
</evidence>
<comment type="caution">
    <text evidence="1">The sequence shown here is derived from an EMBL/GenBank/DDBJ whole genome shotgun (WGS) entry which is preliminary data.</text>
</comment>
<gene>
    <name evidence="1" type="ORF">OTI717_LOCUS21560</name>
</gene>
<organism evidence="1 2">
    <name type="scientific">Rotaria sordida</name>
    <dbReference type="NCBI Taxonomy" id="392033"/>
    <lineage>
        <taxon>Eukaryota</taxon>
        <taxon>Metazoa</taxon>
        <taxon>Spiralia</taxon>
        <taxon>Gnathifera</taxon>
        <taxon>Rotifera</taxon>
        <taxon>Eurotatoria</taxon>
        <taxon>Bdelloidea</taxon>
        <taxon>Philodinida</taxon>
        <taxon>Philodinidae</taxon>
        <taxon>Rotaria</taxon>
    </lineage>
</organism>
<proteinExistence type="predicted"/>
<name>A0A819F0G4_9BILA</name>
<dbReference type="AlphaFoldDB" id="A0A819F0G4"/>
<evidence type="ECO:0000313" key="2">
    <source>
        <dbReference type="Proteomes" id="UP000663823"/>
    </source>
</evidence>
<sequence>MQKLINYVRNCNEFTFDTEGEKSTKQLALIQIQAIPQQLPFFVILVELAHLPPINSLIHLQIKQLFELIFTFRNDIYYWEPLRKEIYPAIVYQWFEEPIKTSVGQMNLLSKCTCHKSSPYRPNEPWALQQALIYTYGMFIDKSITVNEWTMELDPMYSTLSTSKRNKMIHYAIYDCFTATCLLRPVTLYWTFQQNINDDIELIPDDDDEITVN</sequence>
<accession>A0A819F0G4</accession>